<accession>A0A9P4MMI3</accession>
<organism evidence="1 2">
    <name type="scientific">Myriangium duriaei CBS 260.36</name>
    <dbReference type="NCBI Taxonomy" id="1168546"/>
    <lineage>
        <taxon>Eukaryota</taxon>
        <taxon>Fungi</taxon>
        <taxon>Dikarya</taxon>
        <taxon>Ascomycota</taxon>
        <taxon>Pezizomycotina</taxon>
        <taxon>Dothideomycetes</taxon>
        <taxon>Dothideomycetidae</taxon>
        <taxon>Myriangiales</taxon>
        <taxon>Myriangiaceae</taxon>
        <taxon>Myriangium</taxon>
    </lineage>
</organism>
<keyword evidence="2" id="KW-1185">Reference proteome</keyword>
<proteinExistence type="predicted"/>
<name>A0A9P4MMI3_9PEZI</name>
<sequence>MQVGAEEEGRHGIFLLVESHEAPGDRNGFKRGLKDSENFETEFIGASEQECQQWALEKQSECRGVESDIICIADARSADDGTVMMQRYARYQSHWDFGKHGKLLPPEVDIWYTFRVAYKKADLIFSSLKFGSEDCVFPVYYGARLKDRLVDERGVFDADEAERLQSSGDPKITEWYVEE</sequence>
<comment type="caution">
    <text evidence="1">The sequence shown here is derived from an EMBL/GenBank/DDBJ whole genome shotgun (WGS) entry which is preliminary data.</text>
</comment>
<dbReference type="AlphaFoldDB" id="A0A9P4MMI3"/>
<reference evidence="1" key="1">
    <citation type="journal article" date="2020" name="Stud. Mycol.">
        <title>101 Dothideomycetes genomes: a test case for predicting lifestyles and emergence of pathogens.</title>
        <authorList>
            <person name="Haridas S."/>
            <person name="Albert R."/>
            <person name="Binder M."/>
            <person name="Bloem J."/>
            <person name="Labutti K."/>
            <person name="Salamov A."/>
            <person name="Andreopoulos B."/>
            <person name="Baker S."/>
            <person name="Barry K."/>
            <person name="Bills G."/>
            <person name="Bluhm B."/>
            <person name="Cannon C."/>
            <person name="Castanera R."/>
            <person name="Culley D."/>
            <person name="Daum C."/>
            <person name="Ezra D."/>
            <person name="Gonzalez J."/>
            <person name="Henrissat B."/>
            <person name="Kuo A."/>
            <person name="Liang C."/>
            <person name="Lipzen A."/>
            <person name="Lutzoni F."/>
            <person name="Magnuson J."/>
            <person name="Mondo S."/>
            <person name="Nolan M."/>
            <person name="Ohm R."/>
            <person name="Pangilinan J."/>
            <person name="Park H.-J."/>
            <person name="Ramirez L."/>
            <person name="Alfaro M."/>
            <person name="Sun H."/>
            <person name="Tritt A."/>
            <person name="Yoshinaga Y."/>
            <person name="Zwiers L.-H."/>
            <person name="Turgeon B."/>
            <person name="Goodwin S."/>
            <person name="Spatafora J."/>
            <person name="Crous P."/>
            <person name="Grigoriev I."/>
        </authorList>
    </citation>
    <scope>NUCLEOTIDE SEQUENCE</scope>
    <source>
        <strain evidence="1">CBS 260.36</strain>
    </source>
</reference>
<dbReference type="Proteomes" id="UP000799439">
    <property type="component" value="Unassembled WGS sequence"/>
</dbReference>
<evidence type="ECO:0000313" key="2">
    <source>
        <dbReference type="Proteomes" id="UP000799439"/>
    </source>
</evidence>
<dbReference type="EMBL" id="ML996086">
    <property type="protein sequence ID" value="KAF2152771.1"/>
    <property type="molecule type" value="Genomic_DNA"/>
</dbReference>
<dbReference type="OrthoDB" id="4456803at2759"/>
<gene>
    <name evidence="1" type="ORF">K461DRAFT_279018</name>
</gene>
<evidence type="ECO:0000313" key="1">
    <source>
        <dbReference type="EMBL" id="KAF2152771.1"/>
    </source>
</evidence>
<protein>
    <submittedName>
        <fullName evidence="1">Uncharacterized protein</fullName>
    </submittedName>
</protein>